<organism evidence="2 3">
    <name type="scientific">Pseudomonas duriflava</name>
    <dbReference type="NCBI Taxonomy" id="459528"/>
    <lineage>
        <taxon>Bacteria</taxon>
        <taxon>Pseudomonadati</taxon>
        <taxon>Pseudomonadota</taxon>
        <taxon>Gammaproteobacteria</taxon>
        <taxon>Pseudomonadales</taxon>
        <taxon>Pseudomonadaceae</taxon>
        <taxon>Pseudomonas</taxon>
    </lineage>
</organism>
<keyword evidence="1" id="KW-0812">Transmembrane</keyword>
<keyword evidence="3" id="KW-1185">Reference proteome</keyword>
<evidence type="ECO:0000313" key="3">
    <source>
        <dbReference type="Proteomes" id="UP000316905"/>
    </source>
</evidence>
<dbReference type="OrthoDB" id="5659946at2"/>
<feature type="transmembrane region" description="Helical" evidence="1">
    <location>
        <begin position="93"/>
        <end position="113"/>
    </location>
</feature>
<keyword evidence="1" id="KW-1133">Transmembrane helix</keyword>
<feature type="transmembrane region" description="Helical" evidence="1">
    <location>
        <begin position="149"/>
        <end position="172"/>
    </location>
</feature>
<dbReference type="Proteomes" id="UP000316905">
    <property type="component" value="Unassembled WGS sequence"/>
</dbReference>
<sequence>MRALAEFIMRGRMQATLVVVIAAFLPLLYWLSAAAGSLIVLRRGAGDAAGVVVWALLPAVLWWWLGDPSLLLVFLGTLALASALRSSVSWPRVLLASVLVGSVFALVLGHVYAEPINLLAEEIRKILPQMIGQSPDALPEAKQAQLKQMLVPVLTGLMASFFQITCLLSLMLGRHWQAALYNPGGFAREFHALRLPPVMAFGVLLVMLLAPNISIELGMLTPLCSVPLAVAGVALAHGLVKRKHMSGFWLVGLYVTLLVFGQLIYPLLVIMAVVDSLFDFRGRLADTPKDSANGEG</sequence>
<protein>
    <submittedName>
        <fullName evidence="2">Uncharacterized protein</fullName>
    </submittedName>
</protein>
<feature type="transmembrane region" description="Helical" evidence="1">
    <location>
        <begin position="193"/>
        <end position="213"/>
    </location>
</feature>
<dbReference type="EMBL" id="VLKY01000012">
    <property type="protein sequence ID" value="TWI52377.1"/>
    <property type="molecule type" value="Genomic_DNA"/>
</dbReference>
<feature type="transmembrane region" description="Helical" evidence="1">
    <location>
        <begin position="219"/>
        <end position="240"/>
    </location>
</feature>
<comment type="caution">
    <text evidence="2">The sequence shown here is derived from an EMBL/GenBank/DDBJ whole genome shotgun (WGS) entry which is preliminary data.</text>
</comment>
<feature type="transmembrane region" description="Helical" evidence="1">
    <location>
        <begin position="247"/>
        <end position="274"/>
    </location>
</feature>
<name>A0A562Q6K9_9PSED</name>
<feature type="transmembrane region" description="Helical" evidence="1">
    <location>
        <begin position="61"/>
        <end position="81"/>
    </location>
</feature>
<accession>A0A562Q6K9</accession>
<dbReference type="RefSeq" id="WP_145144220.1">
    <property type="nucleotide sequence ID" value="NZ_VLKY01000012.1"/>
</dbReference>
<evidence type="ECO:0000313" key="2">
    <source>
        <dbReference type="EMBL" id="TWI52377.1"/>
    </source>
</evidence>
<evidence type="ECO:0000256" key="1">
    <source>
        <dbReference type="SAM" id="Phobius"/>
    </source>
</evidence>
<dbReference type="AlphaFoldDB" id="A0A562Q6K9"/>
<keyword evidence="1" id="KW-0472">Membrane</keyword>
<reference evidence="2 3" key="1">
    <citation type="journal article" date="2015" name="Stand. Genomic Sci.">
        <title>Genomic Encyclopedia of Bacterial and Archaeal Type Strains, Phase III: the genomes of soil and plant-associated and newly described type strains.</title>
        <authorList>
            <person name="Whitman W.B."/>
            <person name="Woyke T."/>
            <person name="Klenk H.P."/>
            <person name="Zhou Y."/>
            <person name="Lilburn T.G."/>
            <person name="Beck B.J."/>
            <person name="De Vos P."/>
            <person name="Vandamme P."/>
            <person name="Eisen J.A."/>
            <person name="Garrity G."/>
            <person name="Hugenholtz P."/>
            <person name="Kyrpides N.C."/>
        </authorList>
    </citation>
    <scope>NUCLEOTIDE SEQUENCE [LARGE SCALE GENOMIC DNA]</scope>
    <source>
        <strain evidence="2 3">CGMCC 1.6858</strain>
    </source>
</reference>
<gene>
    <name evidence="2" type="ORF">IQ22_03520</name>
</gene>
<proteinExistence type="predicted"/>